<dbReference type="Gene3D" id="3.40.50.720">
    <property type="entry name" value="NAD(P)-binding Rossmann-like Domain"/>
    <property type="match status" value="1"/>
</dbReference>
<dbReference type="PROSITE" id="PS00061">
    <property type="entry name" value="ADH_SHORT"/>
    <property type="match status" value="1"/>
</dbReference>
<reference evidence="7 8" key="1">
    <citation type="submission" date="2020-02" db="EMBL/GenBank/DDBJ databases">
        <title>Bacillus aquiflavi sp. nov., isolated from yellow water of strong flavor Chinese baijiu in Yibin region of China.</title>
        <authorList>
            <person name="Xie J."/>
        </authorList>
    </citation>
    <scope>NUCLEOTIDE SEQUENCE [LARGE SCALE GENOMIC DNA]</scope>
    <source>
        <strain evidence="7 8">3H-10</strain>
    </source>
</reference>
<dbReference type="AlphaFoldDB" id="A0A6B3VXU5"/>
<dbReference type="PANTHER" id="PTHR44085:SF2">
    <property type="entry name" value="SEPIAPTERIN REDUCTASE"/>
    <property type="match status" value="1"/>
</dbReference>
<protein>
    <submittedName>
        <fullName evidence="7">(S)-benzoin forming benzil reductase</fullName>
        <ecNumber evidence="7">1.1.1.320</ecNumber>
    </submittedName>
</protein>
<accession>A0A6B3VXU5</accession>
<organism evidence="7 8">
    <name type="scientific">Bacillus aquiflavi</name>
    <dbReference type="NCBI Taxonomy" id="2672567"/>
    <lineage>
        <taxon>Bacteria</taxon>
        <taxon>Bacillati</taxon>
        <taxon>Bacillota</taxon>
        <taxon>Bacilli</taxon>
        <taxon>Bacillales</taxon>
        <taxon>Bacillaceae</taxon>
        <taxon>Bacillus</taxon>
    </lineage>
</organism>
<dbReference type="EC" id="1.1.1.320" evidence="7"/>
<dbReference type="NCBIfam" id="NF005381">
    <property type="entry name" value="PRK06924.1"/>
    <property type="match status" value="1"/>
</dbReference>
<dbReference type="InterPro" id="IPR020904">
    <property type="entry name" value="Sc_DH/Rdtase_CS"/>
</dbReference>
<gene>
    <name evidence="7" type="ORF">G4D64_11555</name>
    <name evidence="6" type="ORF">H1Z61_12165</name>
</gene>
<dbReference type="InterPro" id="IPR051721">
    <property type="entry name" value="Biopterin_syn/organic_redct"/>
</dbReference>
<sequence length="255" mass="28508">MMKAFIITGTSRGLGEAIAEKLLAPNDHFVCISRTKNEQLLSKAMKSKASLDYYEYDLNDIHHIDTLMSNIFSKLPTDSLEGLYLINNAGIVKPIGPVQKNTSEEITLNIHVNLIAPMIMTANFIKHSASLKIDKRILNISSGAGRKSYNGWSSYCSAKAGLDHFTRCVAAEQSDKEYGVKLVSIAPGIIDTNMQVDIRSSNKDDFALLQKFIEYKETDQLLQPDYVAEKLINLLFNQHFGKNEQIIDIRTYNGA</sequence>
<keyword evidence="8" id="KW-1185">Reference proteome</keyword>
<comment type="caution">
    <text evidence="7">The sequence shown here is derived from an EMBL/GenBank/DDBJ whole genome shotgun (WGS) entry which is preliminary data.</text>
</comment>
<evidence type="ECO:0000256" key="5">
    <source>
        <dbReference type="ARBA" id="ARBA00023002"/>
    </source>
</evidence>
<dbReference type="EMBL" id="JACEIO010000029">
    <property type="protein sequence ID" value="MBA4537862.1"/>
    <property type="molecule type" value="Genomic_DNA"/>
</dbReference>
<dbReference type="PANTHER" id="PTHR44085">
    <property type="entry name" value="SEPIAPTERIN REDUCTASE"/>
    <property type="match status" value="1"/>
</dbReference>
<evidence type="ECO:0000256" key="2">
    <source>
        <dbReference type="ARBA" id="ARBA00006484"/>
    </source>
</evidence>
<evidence type="ECO:0000313" key="6">
    <source>
        <dbReference type="EMBL" id="MBA4537862.1"/>
    </source>
</evidence>
<proteinExistence type="inferred from homology"/>
<dbReference type="GO" id="GO:0006729">
    <property type="term" value="P:tetrahydrobiopterin biosynthetic process"/>
    <property type="evidence" value="ECO:0007669"/>
    <property type="project" value="TreeGrafter"/>
</dbReference>
<dbReference type="InterPro" id="IPR002347">
    <property type="entry name" value="SDR_fam"/>
</dbReference>
<dbReference type="EMBL" id="JAAIWN010000027">
    <property type="protein sequence ID" value="NEY82118.1"/>
    <property type="molecule type" value="Genomic_DNA"/>
</dbReference>
<dbReference type="GO" id="GO:0004757">
    <property type="term" value="F:sepiapterin reductase (NADP+) activity"/>
    <property type="evidence" value="ECO:0007669"/>
    <property type="project" value="TreeGrafter"/>
</dbReference>
<dbReference type="SUPFAM" id="SSF51735">
    <property type="entry name" value="NAD(P)-binding Rossmann-fold domains"/>
    <property type="match status" value="1"/>
</dbReference>
<dbReference type="RefSeq" id="WP_163242506.1">
    <property type="nucleotide sequence ID" value="NZ_CP082780.1"/>
</dbReference>
<dbReference type="Proteomes" id="UP000570010">
    <property type="component" value="Unassembled WGS sequence"/>
</dbReference>
<keyword evidence="5 7" id="KW-0560">Oxidoreductase</keyword>
<evidence type="ECO:0000256" key="3">
    <source>
        <dbReference type="ARBA" id="ARBA00022490"/>
    </source>
</evidence>
<dbReference type="Pfam" id="PF00106">
    <property type="entry name" value="adh_short"/>
    <property type="match status" value="1"/>
</dbReference>
<evidence type="ECO:0000313" key="9">
    <source>
        <dbReference type="Proteomes" id="UP000570010"/>
    </source>
</evidence>
<keyword evidence="4" id="KW-0521">NADP</keyword>
<evidence type="ECO:0000256" key="4">
    <source>
        <dbReference type="ARBA" id="ARBA00022857"/>
    </source>
</evidence>
<dbReference type="PRINTS" id="PR00081">
    <property type="entry name" value="GDHRDH"/>
</dbReference>
<dbReference type="GO" id="GO:0005737">
    <property type="term" value="C:cytoplasm"/>
    <property type="evidence" value="ECO:0007669"/>
    <property type="project" value="UniProtKB-SubCell"/>
</dbReference>
<reference evidence="6 9" key="2">
    <citation type="submission" date="2020-07" db="EMBL/GenBank/DDBJ databases">
        <authorList>
            <person name="Feng H."/>
        </authorList>
    </citation>
    <scope>NUCLEOTIDE SEQUENCE [LARGE SCALE GENOMIC DNA]</scope>
    <source>
        <strain evidence="9">s-12</strain>
        <strain evidence="6">S-12</strain>
    </source>
</reference>
<evidence type="ECO:0000313" key="8">
    <source>
        <dbReference type="Proteomes" id="UP000472971"/>
    </source>
</evidence>
<evidence type="ECO:0000313" key="7">
    <source>
        <dbReference type="EMBL" id="NEY82118.1"/>
    </source>
</evidence>
<dbReference type="InterPro" id="IPR036291">
    <property type="entry name" value="NAD(P)-bd_dom_sf"/>
</dbReference>
<dbReference type="Proteomes" id="UP000472971">
    <property type="component" value="Unassembled WGS sequence"/>
</dbReference>
<keyword evidence="3" id="KW-0963">Cytoplasm</keyword>
<comment type="subcellular location">
    <subcellularLocation>
        <location evidence="1">Cytoplasm</location>
    </subcellularLocation>
</comment>
<evidence type="ECO:0000256" key="1">
    <source>
        <dbReference type="ARBA" id="ARBA00004496"/>
    </source>
</evidence>
<name>A0A6B3VXU5_9BACI</name>
<comment type="similarity">
    <text evidence="2">Belongs to the short-chain dehydrogenases/reductases (SDR) family.</text>
</comment>